<dbReference type="CDD" id="cd19607">
    <property type="entry name" value="GTA_TIM-barrel-like"/>
    <property type="match status" value="1"/>
</dbReference>
<evidence type="ECO:0000313" key="6">
    <source>
        <dbReference type="Proteomes" id="UP001549076"/>
    </source>
</evidence>
<keyword evidence="1" id="KW-0472">Membrane</keyword>
<accession>A0ABV2MW83</accession>
<dbReference type="Proteomes" id="UP001549076">
    <property type="component" value="Unassembled WGS sequence"/>
</dbReference>
<dbReference type="EMBL" id="JBEPML010000002">
    <property type="protein sequence ID" value="MET3790754.1"/>
    <property type="molecule type" value="Genomic_DNA"/>
</dbReference>
<dbReference type="InterPro" id="IPR025195">
    <property type="entry name" value="GTA_TIM_dom"/>
</dbReference>
<evidence type="ECO:0000259" key="3">
    <source>
        <dbReference type="Pfam" id="PF13550"/>
    </source>
</evidence>
<feature type="domain" description="Tip attachment protein J" evidence="3">
    <location>
        <begin position="788"/>
        <end position="950"/>
    </location>
</feature>
<dbReference type="InterPro" id="IPR032876">
    <property type="entry name" value="J_dom"/>
</dbReference>
<dbReference type="RefSeq" id="WP_354192949.1">
    <property type="nucleotide sequence ID" value="NZ_JBEPML010000002.1"/>
</dbReference>
<reference evidence="5 6" key="1">
    <citation type="submission" date="2024-06" db="EMBL/GenBank/DDBJ databases">
        <title>Genomic Encyclopedia of Type Strains, Phase IV (KMG-IV): sequencing the most valuable type-strain genomes for metagenomic binning, comparative biology and taxonomic classification.</title>
        <authorList>
            <person name="Goeker M."/>
        </authorList>
    </citation>
    <scope>NUCLEOTIDE SEQUENCE [LARGE SCALE GENOMIC DNA]</scope>
    <source>
        <strain evidence="5 6">DSM 27865</strain>
    </source>
</reference>
<dbReference type="Gene3D" id="3.20.20.80">
    <property type="entry name" value="Glycosidases"/>
    <property type="match status" value="1"/>
</dbReference>
<evidence type="ECO:0008006" key="7">
    <source>
        <dbReference type="Google" id="ProtNLM"/>
    </source>
</evidence>
<evidence type="ECO:0000259" key="4">
    <source>
        <dbReference type="Pfam" id="PF23666"/>
    </source>
</evidence>
<name>A0ABV2MW83_9HYPH</name>
<dbReference type="InterPro" id="IPR056490">
    <property type="entry name" value="Rcc01698_C"/>
</dbReference>
<keyword evidence="6" id="KW-1185">Reference proteome</keyword>
<protein>
    <recommendedName>
        <fullName evidence="7">Host specificity protein</fullName>
    </recommendedName>
</protein>
<evidence type="ECO:0000256" key="1">
    <source>
        <dbReference type="SAM" id="Phobius"/>
    </source>
</evidence>
<dbReference type="SUPFAM" id="SSF51445">
    <property type="entry name" value="(Trans)glycosidases"/>
    <property type="match status" value="1"/>
</dbReference>
<proteinExistence type="predicted"/>
<evidence type="ECO:0000313" key="5">
    <source>
        <dbReference type="EMBL" id="MET3790754.1"/>
    </source>
</evidence>
<feature type="transmembrane region" description="Helical" evidence="1">
    <location>
        <begin position="12"/>
        <end position="36"/>
    </location>
</feature>
<sequence>MATILLQAAGAYLGGFLGTVGGAIGSAIGAMAGYALDRALINGTQRIEGPRLAHARPFGAEEGAPIPRLYGTARLGGTLIWATRFEESRSTRRQGKMGPKVTEYSYYANATFLLCEGEIAGIRRIWADGREIDRETVQLRVYNGSETQFPDPLIEARQGAGNAPAYRGTAYVVVERLYIGDYGNRIPQLQFEVIRPVGRLHRAVQAVALLPGATEYGLSTRPVTSRRRPGDERYVNRNVLFAGTDLEASLDELQQTCPNLKHVALVVAWFGDDLRAGACTVRPMTTTSAGGSFSADWRVSGLSRPDARVVSQHDGGPAYGGTPSDRSVMEAIAEIKARGLKVTLNPFVMMDVPAGNMLPDPYGEAHQPAYPWRGRITCDPAPFQPGTTDRTAAARAQVTSFCGTAQRTQFFPAGDTISFNGGADWGYRRFVLHYAHLAARAGGVDAFLLGSELRGLTTLRDEADAFPFVEQLGLLATDVRAVVGSATRISYGADWSEYFGYHPADGSGDVFFHLDPLWAHPAIDAVGIDNYMPLSDWRDADYGAGNPDGFAGPYDLRGLRVGIASGEGFDWYYSDAEAREARARVPIADGAHGKPWVFRYKDIANWWSNQHFDRAGGVEKPVPTAWVPKGKPIWFTELGCPAVDKGPNQPNVFPDPKSAENSTPYFSTEGRSDLAQSRFLQAHLAHWDPSSADFAGAENPLSPVYGGRMVDCQRTYLWAWDTRPFPAFPQRTDLWSDGGHWSRGHWLNGRLANPDVAALIAAILEDHGYADAIVGDIDGSVHGYVISDPTTARAALEPLADLFDLSAREEAGRLVIERAGVNRKPVLDVDELVVEDEAATLETIRNPDHQLPAEALLNFINPASDYQAAAVRRARAGAVGSRQQVTNFPGVLEPGHAGALLEDWLKRVWYQRETVSFAVPQPSADIVPGAVVRLPSSGSASDFLVTGTEDGITRKVEARQIVSTAPSPWREMVLPAAGPPSLVAGQPHVLFLDLPAGAGGTQPTDQFRVAVWQKPWRSQIVLASPEGEGFASRQLVTRPASVGQLLEPLQPGFEARLSRGGSIEVELFDADAQSVSLLQMLNGANAAAVRSAAGMWEVLQFRRAEEIQPQKWRLSELLRGQLGTVDAMAYGAPPGSDFVILDEAVVPAGLGASEIGLELNWQVGPTGMDISDLHFAIGRHVGGLRAQLPLPPVHFKAQRVENDVLLSWIRRGRLDADGWDAPDIPLGEEREEYRLEIAGADGQVRRTVTVAESRWLYSGNLMFADFGTRPEALDVTVRQFGGPTGWGLPGTALLRLF</sequence>
<dbReference type="InterPro" id="IPR017853">
    <property type="entry name" value="GH"/>
</dbReference>
<dbReference type="Pfam" id="PF13550">
    <property type="entry name" value="Phage-tail_3"/>
    <property type="match status" value="1"/>
</dbReference>
<organism evidence="5 6">
    <name type="scientific">Aquamicrobium terrae</name>
    <dbReference type="NCBI Taxonomy" id="1324945"/>
    <lineage>
        <taxon>Bacteria</taxon>
        <taxon>Pseudomonadati</taxon>
        <taxon>Pseudomonadota</taxon>
        <taxon>Alphaproteobacteria</taxon>
        <taxon>Hyphomicrobiales</taxon>
        <taxon>Phyllobacteriaceae</taxon>
        <taxon>Aquamicrobium</taxon>
    </lineage>
</organism>
<gene>
    <name evidence="5" type="ORF">ABID37_000945</name>
</gene>
<keyword evidence="1" id="KW-1133">Transmembrane helix</keyword>
<keyword evidence="1" id="KW-0812">Transmembrane</keyword>
<feature type="domain" description="Rcc01698-like C-terminal" evidence="4">
    <location>
        <begin position="1040"/>
        <end position="1139"/>
    </location>
</feature>
<feature type="domain" description="GTA TIM-barrel-like" evidence="2">
    <location>
        <begin position="425"/>
        <end position="729"/>
    </location>
</feature>
<evidence type="ECO:0000259" key="2">
    <source>
        <dbReference type="Pfam" id="PF13547"/>
    </source>
</evidence>
<dbReference type="Pfam" id="PF13547">
    <property type="entry name" value="GTA_TIM"/>
    <property type="match status" value="1"/>
</dbReference>
<comment type="caution">
    <text evidence="5">The sequence shown here is derived from an EMBL/GenBank/DDBJ whole genome shotgun (WGS) entry which is preliminary data.</text>
</comment>
<dbReference type="Pfam" id="PF23666">
    <property type="entry name" value="Rcc01698_C"/>
    <property type="match status" value="1"/>
</dbReference>